<comment type="caution">
    <text evidence="2">The sequence shown here is derived from an EMBL/GenBank/DDBJ whole genome shotgun (WGS) entry which is preliminary data.</text>
</comment>
<dbReference type="EMBL" id="CM029041">
    <property type="protein sequence ID" value="KAG2630266.1"/>
    <property type="molecule type" value="Genomic_DNA"/>
</dbReference>
<dbReference type="Pfam" id="PF00646">
    <property type="entry name" value="F-box"/>
    <property type="match status" value="1"/>
</dbReference>
<proteinExistence type="predicted"/>
<sequence>MAAAAPPADRDEATAAVADAGWNLPTDVFVEILLLLPATRRWRLRIVCRHWRDPLALVFFQNYEGPRKVSASAFVIGGDGGRELWRSRRVPPAVLHRHPREPRKAGIDAFDTMMVGTCNGLLCLCDNTAPGGAISLLNPATAEPPLALPPLPGSAQWVWWGMQLSGHEAYTFAYEPMAEEYKVVHLPCYTATSTGAAGSTRCSVDGAAYWLTKAADRVERVTSTRALPAAPQARARSYSWHLAEVHRRLGLVSSCDFWVTPEKIDVWGWSRRYGVQLNDGLRHLTARPHFAHGDYVLTEKEEKVFEHRLRSTGRWCGGEVRSVRIREETPGAAVSGVFGGCLRGVFAYIKTKESLSA</sequence>
<organism evidence="2 3">
    <name type="scientific">Panicum virgatum</name>
    <name type="common">Blackwell switchgrass</name>
    <dbReference type="NCBI Taxonomy" id="38727"/>
    <lineage>
        <taxon>Eukaryota</taxon>
        <taxon>Viridiplantae</taxon>
        <taxon>Streptophyta</taxon>
        <taxon>Embryophyta</taxon>
        <taxon>Tracheophyta</taxon>
        <taxon>Spermatophyta</taxon>
        <taxon>Magnoliopsida</taxon>
        <taxon>Liliopsida</taxon>
        <taxon>Poales</taxon>
        <taxon>Poaceae</taxon>
        <taxon>PACMAD clade</taxon>
        <taxon>Panicoideae</taxon>
        <taxon>Panicodae</taxon>
        <taxon>Paniceae</taxon>
        <taxon>Panicinae</taxon>
        <taxon>Panicum</taxon>
        <taxon>Panicum sect. Hiantes</taxon>
    </lineage>
</organism>
<evidence type="ECO:0000313" key="2">
    <source>
        <dbReference type="EMBL" id="KAG2630266.1"/>
    </source>
</evidence>
<dbReference type="SUPFAM" id="SSF81383">
    <property type="entry name" value="F-box domain"/>
    <property type="match status" value="1"/>
</dbReference>
<dbReference type="PANTHER" id="PTHR31672">
    <property type="entry name" value="BNACNNG10540D PROTEIN"/>
    <property type="match status" value="1"/>
</dbReference>
<dbReference type="AlphaFoldDB" id="A0A8T0V9T6"/>
<protein>
    <recommendedName>
        <fullName evidence="1">F-box domain-containing protein</fullName>
    </recommendedName>
</protein>
<keyword evidence="3" id="KW-1185">Reference proteome</keyword>
<gene>
    <name evidence="2" type="ORF">PVAP13_3KG481000</name>
</gene>
<dbReference type="Gene3D" id="1.20.1280.50">
    <property type="match status" value="1"/>
</dbReference>
<dbReference type="InterPro" id="IPR001810">
    <property type="entry name" value="F-box_dom"/>
</dbReference>
<feature type="domain" description="F-box" evidence="1">
    <location>
        <begin position="23"/>
        <end position="53"/>
    </location>
</feature>
<name>A0A8T0V9T6_PANVG</name>
<dbReference type="Proteomes" id="UP000823388">
    <property type="component" value="Chromosome 3K"/>
</dbReference>
<dbReference type="InterPro" id="IPR036047">
    <property type="entry name" value="F-box-like_dom_sf"/>
</dbReference>
<dbReference type="InterPro" id="IPR050796">
    <property type="entry name" value="SCF_F-box_component"/>
</dbReference>
<dbReference type="PANTHER" id="PTHR31672:SF13">
    <property type="entry name" value="F-BOX PROTEIN CPR30-LIKE"/>
    <property type="match status" value="1"/>
</dbReference>
<evidence type="ECO:0000259" key="1">
    <source>
        <dbReference type="Pfam" id="PF00646"/>
    </source>
</evidence>
<accession>A0A8T0V9T6</accession>
<reference evidence="2 3" key="1">
    <citation type="submission" date="2020-05" db="EMBL/GenBank/DDBJ databases">
        <title>WGS assembly of Panicum virgatum.</title>
        <authorList>
            <person name="Lovell J.T."/>
            <person name="Jenkins J."/>
            <person name="Shu S."/>
            <person name="Juenger T.E."/>
            <person name="Schmutz J."/>
        </authorList>
    </citation>
    <scope>NUCLEOTIDE SEQUENCE [LARGE SCALE GENOMIC DNA]</scope>
    <source>
        <strain evidence="3">cv. AP13</strain>
    </source>
</reference>
<evidence type="ECO:0000313" key="3">
    <source>
        <dbReference type="Proteomes" id="UP000823388"/>
    </source>
</evidence>